<dbReference type="Pfam" id="PF03171">
    <property type="entry name" value="2OG-FeII_Oxy"/>
    <property type="match status" value="1"/>
</dbReference>
<dbReference type="Proteomes" id="UP000054408">
    <property type="component" value="Unassembled WGS sequence"/>
</dbReference>
<dbReference type="SUPFAM" id="SSF51197">
    <property type="entry name" value="Clavaminate synthase-like"/>
    <property type="match status" value="1"/>
</dbReference>
<dbReference type="OrthoDB" id="288590at2759"/>
<evidence type="ECO:0000313" key="5">
    <source>
        <dbReference type="Proteomes" id="UP000054408"/>
    </source>
</evidence>
<dbReference type="OMA" id="DESFWVM"/>
<gene>
    <name evidence="4" type="ORF">AMSG_07120</name>
</gene>
<dbReference type="InterPro" id="IPR026992">
    <property type="entry name" value="DIOX_N"/>
</dbReference>
<dbReference type="Gene3D" id="2.60.120.330">
    <property type="entry name" value="B-lactam Antibiotic, Isopenicillin N Synthase, Chain"/>
    <property type="match status" value="1"/>
</dbReference>
<dbReference type="GO" id="GO:0016491">
    <property type="term" value="F:oxidoreductase activity"/>
    <property type="evidence" value="ECO:0007669"/>
    <property type="project" value="UniProtKB-KW"/>
</dbReference>
<keyword evidence="1" id="KW-0479">Metal-binding</keyword>
<dbReference type="AlphaFoldDB" id="A0A0L0DFF8"/>
<dbReference type="EMBL" id="GL349463">
    <property type="protein sequence ID" value="KNC50886.1"/>
    <property type="molecule type" value="Genomic_DNA"/>
</dbReference>
<dbReference type="PROSITE" id="PS51471">
    <property type="entry name" value="FE2OG_OXY"/>
    <property type="match status" value="1"/>
</dbReference>
<sequence length="319" mass="34525">MGSTVYFEPIPWGMWSEDPAGFAAALGASFRETGFAVVASHPVASEVIDGAYAASKAFFALDKEAKGRYHDPDGAGQRGYTPFGKEHAKDKSARLPDAKEFFHVGRRLPEEAWTAVMKPTPSVREIETFDDDTYALYHALDQFGRELLRAIALHLEVPDDLFDGAVAAGNSVLRLLHYPPQPNAPPPGAIRAAAHEDISVITLLLGAEEAGLEVKHRSGEWLSLNPPPGSIVINCGDSLQRLTGGALPSTTHRVVNPTPERALFPRYSSPFFLHFEPDFVIEPIPSALHPEPPITADDFLMERLTAIGLVKAAAKSVSA</sequence>
<dbReference type="Pfam" id="PF14226">
    <property type="entry name" value="DIOX_N"/>
    <property type="match status" value="1"/>
</dbReference>
<reference evidence="4 5" key="1">
    <citation type="submission" date="2010-05" db="EMBL/GenBank/DDBJ databases">
        <title>The Genome Sequence of Thecamonas trahens ATCC 50062.</title>
        <authorList>
            <consortium name="The Broad Institute Genome Sequencing Platform"/>
            <person name="Russ C."/>
            <person name="Cuomo C."/>
            <person name="Shea T."/>
            <person name="Young S.K."/>
            <person name="Zeng Q."/>
            <person name="Koehrsen M."/>
            <person name="Haas B."/>
            <person name="Borodovsky M."/>
            <person name="Guigo R."/>
            <person name="Alvarado L."/>
            <person name="Berlin A."/>
            <person name="Bochicchio J."/>
            <person name="Borenstein D."/>
            <person name="Chapman S."/>
            <person name="Chen Z."/>
            <person name="Freedman E."/>
            <person name="Gellesch M."/>
            <person name="Goldberg J."/>
            <person name="Griggs A."/>
            <person name="Gujja S."/>
            <person name="Heilman E."/>
            <person name="Heiman D."/>
            <person name="Hepburn T."/>
            <person name="Howarth C."/>
            <person name="Jen D."/>
            <person name="Larson L."/>
            <person name="Mehta T."/>
            <person name="Park D."/>
            <person name="Pearson M."/>
            <person name="Roberts A."/>
            <person name="Saif S."/>
            <person name="Shenoy N."/>
            <person name="Sisk P."/>
            <person name="Stolte C."/>
            <person name="Sykes S."/>
            <person name="Thomson T."/>
            <person name="Walk T."/>
            <person name="White J."/>
            <person name="Yandava C."/>
            <person name="Burger G."/>
            <person name="Gray M.W."/>
            <person name="Holland P.W.H."/>
            <person name="King N."/>
            <person name="Lang F.B.F."/>
            <person name="Roger A.J."/>
            <person name="Ruiz-Trillo I."/>
            <person name="Lander E."/>
            <person name="Nusbaum C."/>
        </authorList>
    </citation>
    <scope>NUCLEOTIDE SEQUENCE [LARGE SCALE GENOMIC DNA]</scope>
    <source>
        <strain evidence="4 5">ATCC 50062</strain>
    </source>
</reference>
<name>A0A0L0DFF8_THETB</name>
<dbReference type="PRINTS" id="PR00682">
    <property type="entry name" value="IPNSYNTHASE"/>
</dbReference>
<dbReference type="PANTHER" id="PTHR47990">
    <property type="entry name" value="2-OXOGLUTARATE (2OG) AND FE(II)-DEPENDENT OXYGENASE SUPERFAMILY PROTEIN-RELATED"/>
    <property type="match status" value="1"/>
</dbReference>
<dbReference type="STRING" id="461836.A0A0L0DFF8"/>
<keyword evidence="5" id="KW-1185">Reference proteome</keyword>
<accession>A0A0L0DFF8</accession>
<feature type="domain" description="Fe2OG dioxygenase" evidence="3">
    <location>
        <begin position="168"/>
        <end position="275"/>
    </location>
</feature>
<dbReference type="RefSeq" id="XP_013756593.1">
    <property type="nucleotide sequence ID" value="XM_013901139.1"/>
</dbReference>
<comment type="similarity">
    <text evidence="1">Belongs to the iron/ascorbate-dependent oxidoreductase family.</text>
</comment>
<organism evidence="4 5">
    <name type="scientific">Thecamonas trahens ATCC 50062</name>
    <dbReference type="NCBI Taxonomy" id="461836"/>
    <lineage>
        <taxon>Eukaryota</taxon>
        <taxon>Apusozoa</taxon>
        <taxon>Apusomonadida</taxon>
        <taxon>Apusomonadidae</taxon>
        <taxon>Thecamonas</taxon>
    </lineage>
</organism>
<dbReference type="GO" id="GO:0046872">
    <property type="term" value="F:metal ion binding"/>
    <property type="evidence" value="ECO:0007669"/>
    <property type="project" value="UniProtKB-KW"/>
</dbReference>
<dbReference type="InterPro" id="IPR050231">
    <property type="entry name" value="Iron_ascorbate_oxido_reductase"/>
</dbReference>
<evidence type="ECO:0000256" key="2">
    <source>
        <dbReference type="SAM" id="MobiDB-lite"/>
    </source>
</evidence>
<dbReference type="InterPro" id="IPR044861">
    <property type="entry name" value="IPNS-like_FE2OG_OXY"/>
</dbReference>
<dbReference type="InterPro" id="IPR005123">
    <property type="entry name" value="Oxoglu/Fe-dep_dioxygenase_dom"/>
</dbReference>
<dbReference type="InterPro" id="IPR027443">
    <property type="entry name" value="IPNS-like_sf"/>
</dbReference>
<dbReference type="eggNOG" id="KOG0143">
    <property type="taxonomic scope" value="Eukaryota"/>
</dbReference>
<evidence type="ECO:0000313" key="4">
    <source>
        <dbReference type="EMBL" id="KNC50886.1"/>
    </source>
</evidence>
<keyword evidence="1" id="KW-0560">Oxidoreductase</keyword>
<evidence type="ECO:0000256" key="1">
    <source>
        <dbReference type="RuleBase" id="RU003682"/>
    </source>
</evidence>
<protein>
    <submittedName>
        <fullName evidence="4">2OG-Fe(II) oxygenase family Oxidoreductase</fullName>
    </submittedName>
</protein>
<dbReference type="GeneID" id="25566123"/>
<evidence type="ECO:0000259" key="3">
    <source>
        <dbReference type="PROSITE" id="PS51471"/>
    </source>
</evidence>
<proteinExistence type="inferred from homology"/>
<feature type="region of interest" description="Disordered" evidence="2">
    <location>
        <begin position="70"/>
        <end position="89"/>
    </location>
</feature>
<keyword evidence="1" id="KW-0408">Iron</keyword>